<keyword evidence="1" id="KW-1133">Transmembrane helix</keyword>
<dbReference type="OrthoDB" id="9897788at2"/>
<proteinExistence type="predicted"/>
<sequence length="196" mass="22200">MKTKPILIIAAIVIVAVSTFFLLHKKKSPPNSIELTEFLFKFNNAVNSGNTDSVMACFQFDKKNKALKNLANLLIGKKKKDGSLPLATVILDVDKAETRNIGSGLVSVKIPVTFSHQSLDDNHSILILKIYKTKHYKLKIIQADTRKFFADYLTYETYVKNNTHVDNLFYSALTLASFKTADQLKTRYDSVLWFEC</sequence>
<dbReference type="AlphaFoldDB" id="A0A562TVN6"/>
<gene>
    <name evidence="2" type="ORF">JN11_03596</name>
</gene>
<organism evidence="2 3">
    <name type="scientific">Mucilaginibacter frigoritolerans</name>
    <dbReference type="NCBI Taxonomy" id="652788"/>
    <lineage>
        <taxon>Bacteria</taxon>
        <taxon>Pseudomonadati</taxon>
        <taxon>Bacteroidota</taxon>
        <taxon>Sphingobacteriia</taxon>
        <taxon>Sphingobacteriales</taxon>
        <taxon>Sphingobacteriaceae</taxon>
        <taxon>Mucilaginibacter</taxon>
    </lineage>
</organism>
<dbReference type="EMBL" id="VLLI01000011">
    <property type="protein sequence ID" value="TWI97136.1"/>
    <property type="molecule type" value="Genomic_DNA"/>
</dbReference>
<evidence type="ECO:0000256" key="1">
    <source>
        <dbReference type="SAM" id="Phobius"/>
    </source>
</evidence>
<evidence type="ECO:0000313" key="3">
    <source>
        <dbReference type="Proteomes" id="UP000317010"/>
    </source>
</evidence>
<protein>
    <submittedName>
        <fullName evidence="2">Uncharacterized protein</fullName>
    </submittedName>
</protein>
<name>A0A562TVN6_9SPHI</name>
<keyword evidence="3" id="KW-1185">Reference proteome</keyword>
<evidence type="ECO:0000313" key="2">
    <source>
        <dbReference type="EMBL" id="TWI97136.1"/>
    </source>
</evidence>
<feature type="transmembrane region" description="Helical" evidence="1">
    <location>
        <begin position="6"/>
        <end position="23"/>
    </location>
</feature>
<dbReference type="Proteomes" id="UP000317010">
    <property type="component" value="Unassembled WGS sequence"/>
</dbReference>
<reference evidence="2 3" key="1">
    <citation type="submission" date="2019-07" db="EMBL/GenBank/DDBJ databases">
        <title>Genomic Encyclopedia of Archaeal and Bacterial Type Strains, Phase II (KMG-II): from individual species to whole genera.</title>
        <authorList>
            <person name="Goeker M."/>
        </authorList>
    </citation>
    <scope>NUCLEOTIDE SEQUENCE [LARGE SCALE GENOMIC DNA]</scope>
    <source>
        <strain evidence="2 3">ATCC BAA-1854</strain>
    </source>
</reference>
<keyword evidence="1" id="KW-0472">Membrane</keyword>
<accession>A0A562TVN6</accession>
<dbReference type="RefSeq" id="WP_144914687.1">
    <property type="nucleotide sequence ID" value="NZ_VLLI01000011.1"/>
</dbReference>
<keyword evidence="1" id="KW-0812">Transmembrane</keyword>
<comment type="caution">
    <text evidence="2">The sequence shown here is derived from an EMBL/GenBank/DDBJ whole genome shotgun (WGS) entry which is preliminary data.</text>
</comment>